<comment type="caution">
    <text evidence="2">The sequence shown here is derived from an EMBL/GenBank/DDBJ whole genome shotgun (WGS) entry which is preliminary data.</text>
</comment>
<dbReference type="RefSeq" id="WP_167932482.1">
    <property type="nucleotide sequence ID" value="NZ_JAAVJB010000030.1"/>
</dbReference>
<sequence length="328" mass="35436">MPSFAGVMRSRLLTPSPAETNLEKRGFHLKSEEARTNLETVGKVFLSGFSLAVGSGSVGELERSLEEIPRDYRGFAYEGAGMGATVYDALPGHRGRLAGLLAGNGRRHVYMVYVGIGWAMARLPRFRWPDVRRTDPLLRWLILDGYGFHQAYFRTDRYVRNPGEPVRFSWAGGPDDASARVVDQGIGRALWFVGGACPDRVAALVEAFPAHRRPDLYAGTGLAATYAGSADESELRALVAHAGEHRYRLAQGAAFAAEARLLAGTEVPHTERATAVICGTTAAEAARLCTELRPAGPPLPGTTVYEEWRDGIASALASRIPPGKEDSA</sequence>
<dbReference type="PROSITE" id="PS50206">
    <property type="entry name" value="RHODANESE_3"/>
    <property type="match status" value="1"/>
</dbReference>
<dbReference type="Pfam" id="PF08012">
    <property type="entry name" value="DUF1702"/>
    <property type="match status" value="1"/>
</dbReference>
<protein>
    <submittedName>
        <fullName evidence="2">DUF1702 family protein</fullName>
    </submittedName>
</protein>
<dbReference type="InterPro" id="IPR012964">
    <property type="entry name" value="DUF1702"/>
</dbReference>
<evidence type="ECO:0000259" key="1">
    <source>
        <dbReference type="PROSITE" id="PS50206"/>
    </source>
</evidence>
<gene>
    <name evidence="2" type="ORF">HCJ92_06490</name>
</gene>
<dbReference type="Proteomes" id="UP000746503">
    <property type="component" value="Unassembled WGS sequence"/>
</dbReference>
<reference evidence="2 3" key="1">
    <citation type="submission" date="2020-03" db="EMBL/GenBank/DDBJ databases">
        <title>Draft genome of Streptomyces sp. ventii, isolated from the Axial Seamount in the Pacific Ocean, and resequencing of the two type strains Streptomyces lonarensis strain NCL 716 and Streptomyces bohaiensis strain 11A07.</title>
        <authorList>
            <person name="Loughran R.M."/>
            <person name="Pfannmuller K.M."/>
            <person name="Wasson B.J."/>
            <person name="Deadmond M.C."/>
            <person name="Paddock B.E."/>
            <person name="Koyack M.J."/>
            <person name="Gallegos D.A."/>
            <person name="Mitchell E.A."/>
            <person name="Ushijima B."/>
            <person name="Saw J.H."/>
            <person name="Mcphail K.L."/>
            <person name="Videau P."/>
        </authorList>
    </citation>
    <scope>NUCLEOTIDE SEQUENCE [LARGE SCALE GENOMIC DNA]</scope>
    <source>
        <strain evidence="3">5675061</strain>
    </source>
</reference>
<feature type="domain" description="Rhodanese" evidence="1">
    <location>
        <begin position="86"/>
        <end position="127"/>
    </location>
</feature>
<keyword evidence="3" id="KW-1185">Reference proteome</keyword>
<dbReference type="EMBL" id="JAAVJB010000030">
    <property type="protein sequence ID" value="NJP65951.1"/>
    <property type="molecule type" value="Genomic_DNA"/>
</dbReference>
<accession>A0ABX1AJU4</accession>
<evidence type="ECO:0000313" key="2">
    <source>
        <dbReference type="EMBL" id="NJP65951.1"/>
    </source>
</evidence>
<name>A0ABX1AJU4_9ACTN</name>
<evidence type="ECO:0000313" key="3">
    <source>
        <dbReference type="Proteomes" id="UP000746503"/>
    </source>
</evidence>
<proteinExistence type="predicted"/>
<dbReference type="InterPro" id="IPR001763">
    <property type="entry name" value="Rhodanese-like_dom"/>
</dbReference>
<organism evidence="2 3">
    <name type="scientific">Streptomyces spiramenti</name>
    <dbReference type="NCBI Taxonomy" id="2720606"/>
    <lineage>
        <taxon>Bacteria</taxon>
        <taxon>Bacillati</taxon>
        <taxon>Actinomycetota</taxon>
        <taxon>Actinomycetes</taxon>
        <taxon>Kitasatosporales</taxon>
        <taxon>Streptomycetaceae</taxon>
        <taxon>Streptomyces</taxon>
    </lineage>
</organism>